<protein>
    <submittedName>
        <fullName evidence="1">Uncharacterized protein</fullName>
    </submittedName>
</protein>
<name>A0A2I1G2W1_9GLOM</name>
<evidence type="ECO:0000313" key="1">
    <source>
        <dbReference type="EMBL" id="PKY40969.1"/>
    </source>
</evidence>
<dbReference type="Proteomes" id="UP000234323">
    <property type="component" value="Unassembled WGS sequence"/>
</dbReference>
<dbReference type="EMBL" id="LLXI01000126">
    <property type="protein sequence ID" value="PKY40969.1"/>
    <property type="molecule type" value="Genomic_DNA"/>
</dbReference>
<evidence type="ECO:0000313" key="2">
    <source>
        <dbReference type="Proteomes" id="UP000234323"/>
    </source>
</evidence>
<accession>A0A2I1G2W1</accession>
<organism evidence="1 2">
    <name type="scientific">Rhizophagus irregularis</name>
    <dbReference type="NCBI Taxonomy" id="588596"/>
    <lineage>
        <taxon>Eukaryota</taxon>
        <taxon>Fungi</taxon>
        <taxon>Fungi incertae sedis</taxon>
        <taxon>Mucoromycota</taxon>
        <taxon>Glomeromycotina</taxon>
        <taxon>Glomeromycetes</taxon>
        <taxon>Glomerales</taxon>
        <taxon>Glomeraceae</taxon>
        <taxon>Rhizophagus</taxon>
    </lineage>
</organism>
<reference evidence="1 2" key="1">
    <citation type="submission" date="2015-10" db="EMBL/GenBank/DDBJ databases">
        <title>Genome analyses suggest a sexual origin of heterokaryosis in a supposedly ancient asexual fungus.</title>
        <authorList>
            <person name="Ropars J."/>
            <person name="Sedzielewska K."/>
            <person name="Noel J."/>
            <person name="Charron P."/>
            <person name="Farinelli L."/>
            <person name="Marton T."/>
            <person name="Kruger M."/>
            <person name="Pelin A."/>
            <person name="Brachmann A."/>
            <person name="Corradi N."/>
        </authorList>
    </citation>
    <scope>NUCLEOTIDE SEQUENCE [LARGE SCALE GENOMIC DNA]</scope>
    <source>
        <strain evidence="1 2">A4</strain>
    </source>
</reference>
<keyword evidence="2" id="KW-1185">Reference proteome</keyword>
<gene>
    <name evidence="1" type="ORF">RhiirA4_454464</name>
</gene>
<proteinExistence type="predicted"/>
<dbReference type="AlphaFoldDB" id="A0A2I1G2W1"/>
<sequence>MLYLWLWIIAKKFADRNLPDLKHWNFNDYKDQLLRDNNVLVSGYAVWQNFEKFNTGSRCLKSKFLDEREMITISTIHHGARLCKNIKFKNHHLQLDESSHQVDTSLTNSKNLIACEHENVDL</sequence>
<comment type="caution">
    <text evidence="1">The sequence shown here is derived from an EMBL/GenBank/DDBJ whole genome shotgun (WGS) entry which is preliminary data.</text>
</comment>